<keyword evidence="2" id="KW-0812">Transmembrane</keyword>
<evidence type="ECO:0000256" key="2">
    <source>
        <dbReference type="SAM" id="Phobius"/>
    </source>
</evidence>
<accession>A0A4S8ME97</accession>
<keyword evidence="4" id="KW-1185">Reference proteome</keyword>
<evidence type="ECO:0000256" key="1">
    <source>
        <dbReference type="SAM" id="MobiDB-lite"/>
    </source>
</evidence>
<gene>
    <name evidence="3" type="ORF">K435DRAFT_794159</name>
</gene>
<evidence type="ECO:0000313" key="4">
    <source>
        <dbReference type="Proteomes" id="UP000297245"/>
    </source>
</evidence>
<evidence type="ECO:0000313" key="3">
    <source>
        <dbReference type="EMBL" id="THV00409.1"/>
    </source>
</evidence>
<protein>
    <submittedName>
        <fullName evidence="3">Uncharacterized protein</fullName>
    </submittedName>
</protein>
<feature type="transmembrane region" description="Helical" evidence="2">
    <location>
        <begin position="166"/>
        <end position="187"/>
    </location>
</feature>
<sequence>MNPNRPPPPSYVYRLRRPGHVNEHPPIHSPAHNDEYDPVVRSQFTNPTDIDDRDGQSNFRQNDNDYVNFDRRVFVPVASMLNYERDNDFPPNPTANIHRLERDTPFTAWTSNGDKVVVSRHVVDTVGMGITRAVVCSSLRDGNVEIVVLPWHQSVARNDKPVGFSLLRLVLQVSLAAVVTFGIINGLHLNGVELPRLLSQYLTKNSHAFEAALLTINDPSYTLEDVVLSFLCVLSVTVLVNLGISKIIPEM</sequence>
<feature type="region of interest" description="Disordered" evidence="1">
    <location>
        <begin position="1"/>
        <end position="63"/>
    </location>
</feature>
<keyword evidence="2" id="KW-0472">Membrane</keyword>
<dbReference type="Proteomes" id="UP000297245">
    <property type="component" value="Unassembled WGS sequence"/>
</dbReference>
<reference evidence="3 4" key="1">
    <citation type="journal article" date="2019" name="Nat. Ecol. Evol.">
        <title>Megaphylogeny resolves global patterns of mushroom evolution.</title>
        <authorList>
            <person name="Varga T."/>
            <person name="Krizsan K."/>
            <person name="Foldi C."/>
            <person name="Dima B."/>
            <person name="Sanchez-Garcia M."/>
            <person name="Sanchez-Ramirez S."/>
            <person name="Szollosi G.J."/>
            <person name="Szarkandi J.G."/>
            <person name="Papp V."/>
            <person name="Albert L."/>
            <person name="Andreopoulos W."/>
            <person name="Angelini C."/>
            <person name="Antonin V."/>
            <person name="Barry K.W."/>
            <person name="Bougher N.L."/>
            <person name="Buchanan P."/>
            <person name="Buyck B."/>
            <person name="Bense V."/>
            <person name="Catcheside P."/>
            <person name="Chovatia M."/>
            <person name="Cooper J."/>
            <person name="Damon W."/>
            <person name="Desjardin D."/>
            <person name="Finy P."/>
            <person name="Geml J."/>
            <person name="Haridas S."/>
            <person name="Hughes K."/>
            <person name="Justo A."/>
            <person name="Karasinski D."/>
            <person name="Kautmanova I."/>
            <person name="Kiss B."/>
            <person name="Kocsube S."/>
            <person name="Kotiranta H."/>
            <person name="LaButti K.M."/>
            <person name="Lechner B.E."/>
            <person name="Liimatainen K."/>
            <person name="Lipzen A."/>
            <person name="Lukacs Z."/>
            <person name="Mihaltcheva S."/>
            <person name="Morgado L.N."/>
            <person name="Niskanen T."/>
            <person name="Noordeloos M.E."/>
            <person name="Ohm R.A."/>
            <person name="Ortiz-Santana B."/>
            <person name="Ovrebo C."/>
            <person name="Racz N."/>
            <person name="Riley R."/>
            <person name="Savchenko A."/>
            <person name="Shiryaev A."/>
            <person name="Soop K."/>
            <person name="Spirin V."/>
            <person name="Szebenyi C."/>
            <person name="Tomsovsky M."/>
            <person name="Tulloss R.E."/>
            <person name="Uehling J."/>
            <person name="Grigoriev I.V."/>
            <person name="Vagvolgyi C."/>
            <person name="Papp T."/>
            <person name="Martin F.M."/>
            <person name="Miettinen O."/>
            <person name="Hibbett D.S."/>
            <person name="Nagy L.G."/>
        </authorList>
    </citation>
    <scope>NUCLEOTIDE SEQUENCE [LARGE SCALE GENOMIC DNA]</scope>
    <source>
        <strain evidence="3 4">CBS 962.96</strain>
    </source>
</reference>
<proteinExistence type="predicted"/>
<dbReference type="EMBL" id="ML179104">
    <property type="protein sequence ID" value="THV00409.1"/>
    <property type="molecule type" value="Genomic_DNA"/>
</dbReference>
<feature type="compositionally biased region" description="Pro residues" evidence="1">
    <location>
        <begin position="1"/>
        <end position="10"/>
    </location>
</feature>
<name>A0A4S8ME97_DENBC</name>
<feature type="compositionally biased region" description="Basic and acidic residues" evidence="1">
    <location>
        <begin position="20"/>
        <end position="35"/>
    </location>
</feature>
<dbReference type="AlphaFoldDB" id="A0A4S8ME97"/>
<organism evidence="3 4">
    <name type="scientific">Dendrothele bispora (strain CBS 962.96)</name>
    <dbReference type="NCBI Taxonomy" id="1314807"/>
    <lineage>
        <taxon>Eukaryota</taxon>
        <taxon>Fungi</taxon>
        <taxon>Dikarya</taxon>
        <taxon>Basidiomycota</taxon>
        <taxon>Agaricomycotina</taxon>
        <taxon>Agaricomycetes</taxon>
        <taxon>Agaricomycetidae</taxon>
        <taxon>Agaricales</taxon>
        <taxon>Agaricales incertae sedis</taxon>
        <taxon>Dendrothele</taxon>
    </lineage>
</organism>
<keyword evidence="2" id="KW-1133">Transmembrane helix</keyword>
<feature type="transmembrane region" description="Helical" evidence="2">
    <location>
        <begin position="226"/>
        <end position="244"/>
    </location>
</feature>